<proteinExistence type="predicted"/>
<evidence type="ECO:0000313" key="2">
    <source>
        <dbReference type="Proteomes" id="UP000199144"/>
    </source>
</evidence>
<dbReference type="EMBL" id="FOTQ01000001">
    <property type="protein sequence ID" value="SFL75390.1"/>
    <property type="molecule type" value="Genomic_DNA"/>
</dbReference>
<sequence length="136" mass="15079">MKEEQLAQLHEVAQAKYDASQAKLAAITAEERRLRDLLANLTRDQEIGRGALIADSAFRAVRGDQAWNSWVGNRRAVLNLQLARLLVVRETAMTEVQGAFGKADVLGKLLSEQRLSRRKSREAAALEAAMQVRLLG</sequence>
<evidence type="ECO:0008006" key="3">
    <source>
        <dbReference type="Google" id="ProtNLM"/>
    </source>
</evidence>
<dbReference type="OrthoDB" id="7644589at2"/>
<name>A0A1I4K9M5_9RHOB</name>
<organism evidence="1 2">
    <name type="scientific">Shimia aestuarii</name>
    <dbReference type="NCBI Taxonomy" id="254406"/>
    <lineage>
        <taxon>Bacteria</taxon>
        <taxon>Pseudomonadati</taxon>
        <taxon>Pseudomonadota</taxon>
        <taxon>Alphaproteobacteria</taxon>
        <taxon>Rhodobacterales</taxon>
        <taxon>Roseobacteraceae</taxon>
    </lineage>
</organism>
<accession>A0A1I4K9M5</accession>
<reference evidence="1 2" key="1">
    <citation type="submission" date="2016-10" db="EMBL/GenBank/DDBJ databases">
        <authorList>
            <person name="de Groot N.N."/>
        </authorList>
    </citation>
    <scope>NUCLEOTIDE SEQUENCE [LARGE SCALE GENOMIC DNA]</scope>
    <source>
        <strain evidence="1 2">DSM 15283</strain>
    </source>
</reference>
<dbReference type="Proteomes" id="UP000199144">
    <property type="component" value="Unassembled WGS sequence"/>
</dbReference>
<dbReference type="RefSeq" id="WP_093092079.1">
    <property type="nucleotide sequence ID" value="NZ_FOTQ01000001.1"/>
</dbReference>
<protein>
    <recommendedName>
        <fullName evidence="3">Flagellar FliJ protein</fullName>
    </recommendedName>
</protein>
<keyword evidence="2" id="KW-1185">Reference proteome</keyword>
<dbReference type="AlphaFoldDB" id="A0A1I4K9M5"/>
<gene>
    <name evidence="1" type="ORF">SAMN04488042_1011381</name>
</gene>
<evidence type="ECO:0000313" key="1">
    <source>
        <dbReference type="EMBL" id="SFL75390.1"/>
    </source>
</evidence>
<dbReference type="STRING" id="254406.SAMN04488042_1011381"/>